<dbReference type="AlphaFoldDB" id="A0A4U1IQP9"/>
<dbReference type="Proteomes" id="UP000309215">
    <property type="component" value="Unassembled WGS sequence"/>
</dbReference>
<comment type="caution">
    <text evidence="1">The sequence shown here is derived from an EMBL/GenBank/DDBJ whole genome shotgun (WGS) entry which is preliminary data.</text>
</comment>
<keyword evidence="2" id="KW-1185">Reference proteome</keyword>
<dbReference type="OrthoDB" id="9841520at2"/>
<dbReference type="EMBL" id="SSMQ01000086">
    <property type="protein sequence ID" value="TKC96485.1"/>
    <property type="molecule type" value="Genomic_DNA"/>
</dbReference>
<organism evidence="1 2">
    <name type="scientific">Polyangium fumosum</name>
    <dbReference type="NCBI Taxonomy" id="889272"/>
    <lineage>
        <taxon>Bacteria</taxon>
        <taxon>Pseudomonadati</taxon>
        <taxon>Myxococcota</taxon>
        <taxon>Polyangia</taxon>
        <taxon>Polyangiales</taxon>
        <taxon>Polyangiaceae</taxon>
        <taxon>Polyangium</taxon>
    </lineage>
</organism>
<sequence length="204" mass="21682">MSRPDAETLDALVLGTDAPEDREAWEALVRNPGGAEMFREAVTRRRRRDLVASALLGRPWLARAIARLSAMSRQTKAAPTGTFSLLFPDAELDALVTATLGPAEEGPGAESLAPRWGQVVPVRMRVGDRITLEPSPGADPVDVRYVCQGAEGALPTRTWKLEAGEAPVLLVALVGTAPGETLAEALVHAKAMAGVVLLDESWSL</sequence>
<dbReference type="RefSeq" id="WP_136935406.1">
    <property type="nucleotide sequence ID" value="NZ_SSMQ01000086.1"/>
</dbReference>
<evidence type="ECO:0000313" key="1">
    <source>
        <dbReference type="EMBL" id="TKC96485.1"/>
    </source>
</evidence>
<proteinExistence type="predicted"/>
<name>A0A4U1IQP9_9BACT</name>
<protein>
    <submittedName>
        <fullName evidence="1">Uncharacterized protein</fullName>
    </submittedName>
</protein>
<gene>
    <name evidence="1" type="ORF">E8A74_45350</name>
</gene>
<evidence type="ECO:0000313" key="2">
    <source>
        <dbReference type="Proteomes" id="UP000309215"/>
    </source>
</evidence>
<reference evidence="1 2" key="1">
    <citation type="submission" date="2019-04" db="EMBL/GenBank/DDBJ databases">
        <authorList>
            <person name="Li Y."/>
            <person name="Wang J."/>
        </authorList>
    </citation>
    <scope>NUCLEOTIDE SEQUENCE [LARGE SCALE GENOMIC DNA]</scope>
    <source>
        <strain evidence="1 2">DSM 14668</strain>
    </source>
</reference>
<accession>A0A4U1IQP9</accession>